<comment type="subcellular location">
    <subcellularLocation>
        <location evidence="2">Membrane</location>
        <topology evidence="2">Multi-pass membrane protein</topology>
    </subcellularLocation>
</comment>
<dbReference type="EMBL" id="MU865953">
    <property type="protein sequence ID" value="KAK4447008.1"/>
    <property type="molecule type" value="Genomic_DNA"/>
</dbReference>
<gene>
    <name evidence="12" type="ORF">QBC34DRAFT_468809</name>
</gene>
<dbReference type="Gene3D" id="1.20.120.1780">
    <property type="entry name" value="UbiA prenyltransferase"/>
    <property type="match status" value="1"/>
</dbReference>
<evidence type="ECO:0000256" key="11">
    <source>
        <dbReference type="SAM" id="Phobius"/>
    </source>
</evidence>
<dbReference type="InterPro" id="IPR000537">
    <property type="entry name" value="UbiA_prenyltransferase"/>
</dbReference>
<evidence type="ECO:0000313" key="13">
    <source>
        <dbReference type="Proteomes" id="UP001321760"/>
    </source>
</evidence>
<dbReference type="GO" id="GO:0005743">
    <property type="term" value="C:mitochondrial inner membrane"/>
    <property type="evidence" value="ECO:0007669"/>
    <property type="project" value="TreeGrafter"/>
</dbReference>
<dbReference type="PANTHER" id="PTHR11048:SF28">
    <property type="entry name" value="4-HYDROXYBENZOATE POLYPRENYLTRANSFERASE, MITOCHONDRIAL"/>
    <property type="match status" value="1"/>
</dbReference>
<reference evidence="12" key="2">
    <citation type="submission" date="2023-05" db="EMBL/GenBank/DDBJ databases">
        <authorList>
            <consortium name="Lawrence Berkeley National Laboratory"/>
            <person name="Steindorff A."/>
            <person name="Hensen N."/>
            <person name="Bonometti L."/>
            <person name="Westerberg I."/>
            <person name="Brannstrom I.O."/>
            <person name="Guillou S."/>
            <person name="Cros-Aarteil S."/>
            <person name="Calhoun S."/>
            <person name="Haridas S."/>
            <person name="Kuo A."/>
            <person name="Mondo S."/>
            <person name="Pangilinan J."/>
            <person name="Riley R."/>
            <person name="Labutti K."/>
            <person name="Andreopoulos B."/>
            <person name="Lipzen A."/>
            <person name="Chen C."/>
            <person name="Yanf M."/>
            <person name="Daum C."/>
            <person name="Ng V."/>
            <person name="Clum A."/>
            <person name="Ohm R."/>
            <person name="Martin F."/>
            <person name="Silar P."/>
            <person name="Natvig D."/>
            <person name="Lalanne C."/>
            <person name="Gautier V."/>
            <person name="Ament-Velasquez S.L."/>
            <person name="Kruys A."/>
            <person name="Hutchinson M.I."/>
            <person name="Powell A.J."/>
            <person name="Barry K."/>
            <person name="Miller A.N."/>
            <person name="Grigoriev I.V."/>
            <person name="Debuchy R."/>
            <person name="Gladieux P."/>
            <person name="Thoren M.H."/>
            <person name="Johannesson H."/>
        </authorList>
    </citation>
    <scope>NUCLEOTIDE SEQUENCE</scope>
    <source>
        <strain evidence="12">PSN243</strain>
    </source>
</reference>
<keyword evidence="5" id="KW-0808">Transferase</keyword>
<comment type="similarity">
    <text evidence="4">Belongs to the UbiA prenyltransferase family.</text>
</comment>
<evidence type="ECO:0000256" key="7">
    <source>
        <dbReference type="ARBA" id="ARBA00022989"/>
    </source>
</evidence>
<comment type="pathway">
    <text evidence="3">Secondary metabolite biosynthesis; terpenoid biosynthesis.</text>
</comment>
<accession>A0AAV9GEY4</accession>
<keyword evidence="13" id="KW-1185">Reference proteome</keyword>
<feature type="transmembrane region" description="Helical" evidence="11">
    <location>
        <begin position="245"/>
        <end position="265"/>
    </location>
</feature>
<reference evidence="12" key="1">
    <citation type="journal article" date="2023" name="Mol. Phylogenet. Evol.">
        <title>Genome-scale phylogeny and comparative genomics of the fungal order Sordariales.</title>
        <authorList>
            <person name="Hensen N."/>
            <person name="Bonometti L."/>
            <person name="Westerberg I."/>
            <person name="Brannstrom I.O."/>
            <person name="Guillou S."/>
            <person name="Cros-Aarteil S."/>
            <person name="Calhoun S."/>
            <person name="Haridas S."/>
            <person name="Kuo A."/>
            <person name="Mondo S."/>
            <person name="Pangilinan J."/>
            <person name="Riley R."/>
            <person name="LaButti K."/>
            <person name="Andreopoulos B."/>
            <person name="Lipzen A."/>
            <person name="Chen C."/>
            <person name="Yan M."/>
            <person name="Daum C."/>
            <person name="Ng V."/>
            <person name="Clum A."/>
            <person name="Steindorff A."/>
            <person name="Ohm R.A."/>
            <person name="Martin F."/>
            <person name="Silar P."/>
            <person name="Natvig D.O."/>
            <person name="Lalanne C."/>
            <person name="Gautier V."/>
            <person name="Ament-Velasquez S.L."/>
            <person name="Kruys A."/>
            <person name="Hutchinson M.I."/>
            <person name="Powell A.J."/>
            <person name="Barry K."/>
            <person name="Miller A.N."/>
            <person name="Grigoriev I.V."/>
            <person name="Debuchy R."/>
            <person name="Gladieux P."/>
            <person name="Hiltunen Thoren M."/>
            <person name="Johannesson H."/>
        </authorList>
    </citation>
    <scope>NUCLEOTIDE SEQUENCE</scope>
    <source>
        <strain evidence="12">PSN243</strain>
    </source>
</reference>
<dbReference type="InterPro" id="IPR039653">
    <property type="entry name" value="Prenyltransferase"/>
</dbReference>
<sequence length="336" mass="35931">MSAPNPPSEKTSLAQQYGGRHSGTWVDRLPRSWIPYVQLARLSPPAGLFLIFFPHLFGALHASLSVPQPLHSLAQTLPLLLLGSLFFSNAAHTYNDLIDAPLDALVSRTKTRPIPRGAVTPTAAFLFATSQALLAALCLVFLPKDTSLAALATVVATFYYPYAKRHTHFVQFILGFCLAWGVVVGAAAVGAAKPWEDRGTLCLVGAVGCWVVVFDTIYAHQDLTDDVRVGVKSMAVLVNKGGGRWARGFLVTMGLLMGLLMVGCGWSGGMGVVYYAVAVGGSVVSVGMMVLKVELEDHGSCWVWFSKGFWVTGTAIAVGFLGEHRARIGELSLGIL</sequence>
<evidence type="ECO:0000256" key="10">
    <source>
        <dbReference type="SAM" id="MobiDB-lite"/>
    </source>
</evidence>
<keyword evidence="8 11" id="KW-0472">Membrane</keyword>
<feature type="transmembrane region" description="Helical" evidence="11">
    <location>
        <begin position="302"/>
        <end position="322"/>
    </location>
</feature>
<evidence type="ECO:0000256" key="8">
    <source>
        <dbReference type="ARBA" id="ARBA00023136"/>
    </source>
</evidence>
<dbReference type="Pfam" id="PF01040">
    <property type="entry name" value="UbiA"/>
    <property type="match status" value="1"/>
</dbReference>
<evidence type="ECO:0000256" key="9">
    <source>
        <dbReference type="ARBA" id="ARBA00075214"/>
    </source>
</evidence>
<dbReference type="PROSITE" id="PS00943">
    <property type="entry name" value="UBIA"/>
    <property type="match status" value="1"/>
</dbReference>
<evidence type="ECO:0000256" key="4">
    <source>
        <dbReference type="ARBA" id="ARBA00005985"/>
    </source>
</evidence>
<dbReference type="GO" id="GO:0006744">
    <property type="term" value="P:ubiquinone biosynthetic process"/>
    <property type="evidence" value="ECO:0007669"/>
    <property type="project" value="TreeGrafter"/>
</dbReference>
<feature type="transmembrane region" description="Helical" evidence="11">
    <location>
        <begin position="169"/>
        <end position="189"/>
    </location>
</feature>
<evidence type="ECO:0000256" key="1">
    <source>
        <dbReference type="ARBA" id="ARBA00001946"/>
    </source>
</evidence>
<dbReference type="Proteomes" id="UP001321760">
    <property type="component" value="Unassembled WGS sequence"/>
</dbReference>
<feature type="transmembrane region" description="Helical" evidence="11">
    <location>
        <begin position="201"/>
        <end position="219"/>
    </location>
</feature>
<organism evidence="12 13">
    <name type="scientific">Podospora aff. communis PSN243</name>
    <dbReference type="NCBI Taxonomy" id="3040156"/>
    <lineage>
        <taxon>Eukaryota</taxon>
        <taxon>Fungi</taxon>
        <taxon>Dikarya</taxon>
        <taxon>Ascomycota</taxon>
        <taxon>Pezizomycotina</taxon>
        <taxon>Sordariomycetes</taxon>
        <taxon>Sordariomycetidae</taxon>
        <taxon>Sordariales</taxon>
        <taxon>Podosporaceae</taxon>
        <taxon>Podospora</taxon>
    </lineage>
</organism>
<name>A0AAV9GEY4_9PEZI</name>
<protein>
    <recommendedName>
        <fullName evidence="9">Diterpenoid pyrone biosynthesis cluster protein C</fullName>
    </recommendedName>
</protein>
<dbReference type="InterPro" id="IPR044878">
    <property type="entry name" value="UbiA_sf"/>
</dbReference>
<dbReference type="InterPro" id="IPR030470">
    <property type="entry name" value="UbiA_prenylTrfase_CS"/>
</dbReference>
<evidence type="ECO:0000256" key="3">
    <source>
        <dbReference type="ARBA" id="ARBA00004721"/>
    </source>
</evidence>
<comment type="cofactor">
    <cofactor evidence="1">
        <name>Mg(2+)</name>
        <dbReference type="ChEBI" id="CHEBI:18420"/>
    </cofactor>
</comment>
<evidence type="ECO:0000256" key="5">
    <source>
        <dbReference type="ARBA" id="ARBA00022679"/>
    </source>
</evidence>
<keyword evidence="7 11" id="KW-1133">Transmembrane helix</keyword>
<feature type="transmembrane region" description="Helical" evidence="11">
    <location>
        <begin position="272"/>
        <end position="290"/>
    </location>
</feature>
<keyword evidence="6 11" id="KW-0812">Transmembrane</keyword>
<dbReference type="PANTHER" id="PTHR11048">
    <property type="entry name" value="PRENYLTRANSFERASES"/>
    <property type="match status" value="1"/>
</dbReference>
<evidence type="ECO:0000256" key="6">
    <source>
        <dbReference type="ARBA" id="ARBA00022692"/>
    </source>
</evidence>
<evidence type="ECO:0000256" key="2">
    <source>
        <dbReference type="ARBA" id="ARBA00004141"/>
    </source>
</evidence>
<dbReference type="CDD" id="cd13959">
    <property type="entry name" value="PT_UbiA_COQ2"/>
    <property type="match status" value="1"/>
</dbReference>
<dbReference type="GO" id="GO:0008412">
    <property type="term" value="F:4-hydroxybenzoate polyprenyltransferase activity"/>
    <property type="evidence" value="ECO:0007669"/>
    <property type="project" value="TreeGrafter"/>
</dbReference>
<comment type="caution">
    <text evidence="12">The sequence shown here is derived from an EMBL/GenBank/DDBJ whole genome shotgun (WGS) entry which is preliminary data.</text>
</comment>
<dbReference type="FunFam" id="1.20.120.1780:FF:000001">
    <property type="entry name" value="4-hydroxybenzoate octaprenyltransferase"/>
    <property type="match status" value="1"/>
</dbReference>
<dbReference type="Gene3D" id="1.10.357.140">
    <property type="entry name" value="UbiA prenyltransferase"/>
    <property type="match status" value="1"/>
</dbReference>
<feature type="region of interest" description="Disordered" evidence="10">
    <location>
        <begin position="1"/>
        <end position="21"/>
    </location>
</feature>
<dbReference type="AlphaFoldDB" id="A0AAV9GEY4"/>
<proteinExistence type="inferred from homology"/>
<evidence type="ECO:0000313" key="12">
    <source>
        <dbReference type="EMBL" id="KAK4447008.1"/>
    </source>
</evidence>
<dbReference type="FunFam" id="1.10.357.140:FF:000008">
    <property type="entry name" value="4-hydroxybenzoate octaprenyltransferase"/>
    <property type="match status" value="1"/>
</dbReference>